<comment type="caution">
    <text evidence="2">The sequence shown here is derived from an EMBL/GenBank/DDBJ whole genome shotgun (WGS) entry which is preliminary data.</text>
</comment>
<accession>A0AAU9IPX7</accession>
<keyword evidence="1" id="KW-0472">Membrane</keyword>
<sequence>MLSVIRYHLFPMQPYIKLMIWAYINKNKANILIYLRSTFIFVQICLALLTFYDFSKTVSIQIIMQNYFLS</sequence>
<keyword evidence="1" id="KW-1133">Transmembrane helix</keyword>
<name>A0AAU9IPX7_9CILI</name>
<protein>
    <submittedName>
        <fullName evidence="2">Uncharacterized protein</fullName>
    </submittedName>
</protein>
<gene>
    <name evidence="2" type="ORF">BSTOLATCC_MIC10015</name>
</gene>
<keyword evidence="1" id="KW-0812">Transmembrane</keyword>
<evidence type="ECO:0000313" key="3">
    <source>
        <dbReference type="Proteomes" id="UP001162131"/>
    </source>
</evidence>
<evidence type="ECO:0000313" key="2">
    <source>
        <dbReference type="EMBL" id="CAG9314219.1"/>
    </source>
</evidence>
<proteinExistence type="predicted"/>
<keyword evidence="3" id="KW-1185">Reference proteome</keyword>
<dbReference type="EMBL" id="CAJZBQ010000011">
    <property type="protein sequence ID" value="CAG9314219.1"/>
    <property type="molecule type" value="Genomic_DNA"/>
</dbReference>
<dbReference type="AlphaFoldDB" id="A0AAU9IPX7"/>
<dbReference type="Proteomes" id="UP001162131">
    <property type="component" value="Unassembled WGS sequence"/>
</dbReference>
<reference evidence="2" key="1">
    <citation type="submission" date="2021-09" db="EMBL/GenBank/DDBJ databases">
        <authorList>
            <consortium name="AG Swart"/>
            <person name="Singh M."/>
            <person name="Singh A."/>
            <person name="Seah K."/>
            <person name="Emmerich C."/>
        </authorList>
    </citation>
    <scope>NUCLEOTIDE SEQUENCE</scope>
    <source>
        <strain evidence="2">ATCC30299</strain>
    </source>
</reference>
<feature type="transmembrane region" description="Helical" evidence="1">
    <location>
        <begin position="31"/>
        <end position="54"/>
    </location>
</feature>
<evidence type="ECO:0000256" key="1">
    <source>
        <dbReference type="SAM" id="Phobius"/>
    </source>
</evidence>
<organism evidence="2 3">
    <name type="scientific">Blepharisma stoltei</name>
    <dbReference type="NCBI Taxonomy" id="1481888"/>
    <lineage>
        <taxon>Eukaryota</taxon>
        <taxon>Sar</taxon>
        <taxon>Alveolata</taxon>
        <taxon>Ciliophora</taxon>
        <taxon>Postciliodesmatophora</taxon>
        <taxon>Heterotrichea</taxon>
        <taxon>Heterotrichida</taxon>
        <taxon>Blepharismidae</taxon>
        <taxon>Blepharisma</taxon>
    </lineage>
</organism>